<keyword evidence="1" id="KW-1133">Transmembrane helix</keyword>
<gene>
    <name evidence="2" type="ORF">BKA59DRAFT_447940</name>
</gene>
<evidence type="ECO:0000256" key="1">
    <source>
        <dbReference type="SAM" id="Phobius"/>
    </source>
</evidence>
<comment type="caution">
    <text evidence="2">The sequence shown here is derived from an EMBL/GenBank/DDBJ whole genome shotgun (WGS) entry which is preliminary data.</text>
</comment>
<reference evidence="2" key="1">
    <citation type="journal article" date="2021" name="Nat. Commun.">
        <title>Genetic determinants of endophytism in the Arabidopsis root mycobiome.</title>
        <authorList>
            <person name="Mesny F."/>
            <person name="Miyauchi S."/>
            <person name="Thiergart T."/>
            <person name="Pickel B."/>
            <person name="Atanasova L."/>
            <person name="Karlsson M."/>
            <person name="Huettel B."/>
            <person name="Barry K.W."/>
            <person name="Haridas S."/>
            <person name="Chen C."/>
            <person name="Bauer D."/>
            <person name="Andreopoulos W."/>
            <person name="Pangilinan J."/>
            <person name="LaButti K."/>
            <person name="Riley R."/>
            <person name="Lipzen A."/>
            <person name="Clum A."/>
            <person name="Drula E."/>
            <person name="Henrissat B."/>
            <person name="Kohler A."/>
            <person name="Grigoriev I.V."/>
            <person name="Martin F.M."/>
            <person name="Hacquard S."/>
        </authorList>
    </citation>
    <scope>NUCLEOTIDE SEQUENCE</scope>
    <source>
        <strain evidence="2">MPI-SDFR-AT-0068</strain>
    </source>
</reference>
<dbReference type="EMBL" id="JAGPXF010000001">
    <property type="protein sequence ID" value="KAH7261690.1"/>
    <property type="molecule type" value="Genomic_DNA"/>
</dbReference>
<evidence type="ECO:0000313" key="3">
    <source>
        <dbReference type="Proteomes" id="UP000813427"/>
    </source>
</evidence>
<keyword evidence="3" id="KW-1185">Reference proteome</keyword>
<protein>
    <submittedName>
        <fullName evidence="2">Uncharacterized protein</fullName>
    </submittedName>
</protein>
<proteinExistence type="predicted"/>
<organism evidence="2 3">
    <name type="scientific">Fusarium tricinctum</name>
    <dbReference type="NCBI Taxonomy" id="61284"/>
    <lineage>
        <taxon>Eukaryota</taxon>
        <taxon>Fungi</taxon>
        <taxon>Dikarya</taxon>
        <taxon>Ascomycota</taxon>
        <taxon>Pezizomycotina</taxon>
        <taxon>Sordariomycetes</taxon>
        <taxon>Hypocreomycetidae</taxon>
        <taxon>Hypocreales</taxon>
        <taxon>Nectriaceae</taxon>
        <taxon>Fusarium</taxon>
        <taxon>Fusarium tricinctum species complex</taxon>
    </lineage>
</organism>
<name>A0A8K0WHV8_9HYPO</name>
<accession>A0A8K0WHV8</accession>
<keyword evidence="1" id="KW-0812">Transmembrane</keyword>
<feature type="transmembrane region" description="Helical" evidence="1">
    <location>
        <begin position="23"/>
        <end position="44"/>
    </location>
</feature>
<dbReference type="AlphaFoldDB" id="A0A8K0WHV8"/>
<dbReference type="Proteomes" id="UP000813427">
    <property type="component" value="Unassembled WGS sequence"/>
</dbReference>
<dbReference type="OrthoDB" id="5100007at2759"/>
<evidence type="ECO:0000313" key="2">
    <source>
        <dbReference type="EMBL" id="KAH7261690.1"/>
    </source>
</evidence>
<keyword evidence="1" id="KW-0472">Membrane</keyword>
<sequence>MDFEKDSDSIISQPQSPRRFKDLVLGLRVLALSVTTAGIVVAAIPTPRSPIAIGILGPAMSPNYSPIVQFHHRLLHRPWIGGLPCVVWSISALVGLERYSFGPLRWAFGYRDIVQSGLGAWLCINVY</sequence>